<dbReference type="EMBL" id="CADCVI010000025">
    <property type="protein sequence ID" value="CAA9457651.1"/>
    <property type="molecule type" value="Genomic_DNA"/>
</dbReference>
<sequence>MVATLAARGWIFRVVRGGVGARMLWGSSERRVLVLVFLISGAGVLWMFWEAGGGAAIAQEDGGDCTTVTRINGRGTQESEPFQITGQTFRVLESVEGATAEGSTAYAPLDESGEPIQPTSTDGGGFGGEDPQSYQTTATYEPGPGTYRIGILSDSAEYTYEVQDCGLSTSSGGLMESGGPEAGPLPMMPDGTCPSEYPRMKSGACYR</sequence>
<dbReference type="AlphaFoldDB" id="A0A6J4R216"/>
<protein>
    <submittedName>
        <fullName evidence="3">Serine phosphatase RsbU, regulator of sigma subunit</fullName>
    </submittedName>
</protein>
<evidence type="ECO:0000313" key="3">
    <source>
        <dbReference type="EMBL" id="CAA9457651.1"/>
    </source>
</evidence>
<reference evidence="3" key="1">
    <citation type="submission" date="2020-02" db="EMBL/GenBank/DDBJ databases">
        <authorList>
            <person name="Meier V. D."/>
        </authorList>
    </citation>
    <scope>NUCLEOTIDE SEQUENCE</scope>
    <source>
        <strain evidence="3">AVDCRST_MAG25</strain>
    </source>
</reference>
<accession>A0A6J4R216</accession>
<proteinExistence type="predicted"/>
<keyword evidence="2" id="KW-0472">Membrane</keyword>
<keyword evidence="2" id="KW-1133">Transmembrane helix</keyword>
<feature type="transmembrane region" description="Helical" evidence="2">
    <location>
        <begin position="32"/>
        <end position="49"/>
    </location>
</feature>
<keyword evidence="2" id="KW-0812">Transmembrane</keyword>
<evidence type="ECO:0000256" key="1">
    <source>
        <dbReference type="SAM" id="MobiDB-lite"/>
    </source>
</evidence>
<gene>
    <name evidence="3" type="ORF">AVDCRST_MAG25-341</name>
</gene>
<organism evidence="3">
    <name type="scientific">uncultured Rubrobacteraceae bacterium</name>
    <dbReference type="NCBI Taxonomy" id="349277"/>
    <lineage>
        <taxon>Bacteria</taxon>
        <taxon>Bacillati</taxon>
        <taxon>Actinomycetota</taxon>
        <taxon>Rubrobacteria</taxon>
        <taxon>Rubrobacterales</taxon>
        <taxon>Rubrobacteraceae</taxon>
        <taxon>environmental samples</taxon>
    </lineage>
</organism>
<evidence type="ECO:0000256" key="2">
    <source>
        <dbReference type="SAM" id="Phobius"/>
    </source>
</evidence>
<feature type="region of interest" description="Disordered" evidence="1">
    <location>
        <begin position="105"/>
        <end position="145"/>
    </location>
</feature>
<name>A0A6J4R216_9ACTN</name>